<dbReference type="InterPro" id="IPR001087">
    <property type="entry name" value="GDSL"/>
</dbReference>
<keyword evidence="9" id="KW-1185">Reference proteome</keyword>
<evidence type="ECO:0008006" key="10">
    <source>
        <dbReference type="Google" id="ProtNLM"/>
    </source>
</evidence>
<dbReference type="EMBL" id="LR999456">
    <property type="protein sequence ID" value="CAE6086045.1"/>
    <property type="molecule type" value="Genomic_DNA"/>
</dbReference>
<feature type="domain" description="DYW" evidence="7">
    <location>
        <begin position="1129"/>
        <end position="1203"/>
    </location>
</feature>
<dbReference type="Pfam" id="PF20431">
    <property type="entry name" value="E_motif"/>
    <property type="match status" value="1"/>
</dbReference>
<evidence type="ECO:0000256" key="1">
    <source>
        <dbReference type="ARBA" id="ARBA00006643"/>
    </source>
</evidence>
<evidence type="ECO:0000256" key="4">
    <source>
        <dbReference type="PROSITE-ProRule" id="PRU00708"/>
    </source>
</evidence>
<protein>
    <recommendedName>
        <fullName evidence="10">Exostosin GT47 domain-containing protein</fullName>
    </recommendedName>
</protein>
<feature type="repeat" description="PPR" evidence="4">
    <location>
        <begin position="707"/>
        <end position="741"/>
    </location>
</feature>
<feature type="repeat" description="PPR" evidence="4">
    <location>
        <begin position="912"/>
        <end position="946"/>
    </location>
</feature>
<dbReference type="InterPro" id="IPR002885">
    <property type="entry name" value="PPR_rpt"/>
</dbReference>
<dbReference type="NCBIfam" id="TIGR00756">
    <property type="entry name" value="PPR"/>
    <property type="match status" value="5"/>
</dbReference>
<dbReference type="GO" id="GO:0006629">
    <property type="term" value="P:lipid metabolic process"/>
    <property type="evidence" value="ECO:0007669"/>
    <property type="project" value="InterPro"/>
</dbReference>
<evidence type="ECO:0000259" key="6">
    <source>
        <dbReference type="Pfam" id="PF03016"/>
    </source>
</evidence>
<dbReference type="GO" id="GO:0016298">
    <property type="term" value="F:lipase activity"/>
    <property type="evidence" value="ECO:0007669"/>
    <property type="project" value="InterPro"/>
</dbReference>
<sequence length="1718" mass="193264">MLMSFSVFAYIGTGQPLVPALIIMGDSVVDAGNNNRLNTLVKANFPPYGRDFLAHNATGRFSNGKLATDFTAESLGFTSYPVAYLSQEANGTNLLTGANFASGASGFDDGTALFYNAITLNQQLKNYKEYQNKVTNIVGRERANEIFSGAIHLLSTGSSDFLQSYYINPILNLIFTPDQYSDRLLRSYSTFVQNLYGLGARKIGVTTLPPLGCLPAAITTFGEAGNNTCVERLNRDAVSFNTKLNNTSMNLTNNLPGLKLVVFDIYNPLLSMVMNPVENGFFESRRACCGTGTMETSFLCNARSVEGQVKVYPWRFSAQKLKNSFMSTVNHHYLLNFPHIPPSIPPNHRPKLLSSLSLYRKPERLFTLSASLSLSPATIHECSSSSSSSSSLSFEKEETEEIESIVDGFFYLLRLSAQYHDVEVTKAVHASFLKLREEKTRLGNALISTYLKLGFPREAFLVFVSLSSPTVVSYTALISGFSRLNLEIEALKVFFRMRKAGIVLPNEYTFVAILTACVRVSRFSLGIQIHGLIVKSGFLNSVFVGNSLMSLYSKDSRSSCDDVLKLFDEIPHRDVASWNTVISSLVKEGKSHKAFNLFYEMNRVEGLGVDCFTLSTLLSSCTDSSDLLRGRELHGRAIRIGLMQELSVNNALIGFYSRFGDMKKVENLYEMMMVQDAVTFTEMITAYMAFGMVDSAVEMFEDITEKNTITYNALMAGFCRNGHGLEALKLFTEMLQRGVELTDFSLTSAVDACGLVSEKKVSEQVHGFCIKFGCLLNPCIQTALLDMCTRCERMADAEEMFDQWPSNLDISKATTSILGGYARNGLPDKALSLFHRTLCEEKLFLDEVSLTLILAVCGTLGFREMGYQIQCYALKAGYFSDVCLGNSLISMYSKCCDSDDAIKVFNTMQEHDVVSWNSLISCYILQRNGDEALALWSRMNEEEIKPDMITLTLVISAFRYTESNKLSSCRDLFLSMKTIYDIEPTTEHYTAFVRVLGHWGLLEEAEDTINSMPFQPEVSVLRALLDSCRIHSNTSVAKRVVKLVLSTKPKNPSEYILKSNIYSASGLWHRSEMIREEMRERGYRKHPSKSWIIHENKVHSFHARDTSHPQEKDIYSGLEILIMECLKAGYEPNTEFVLQEVDEFMKKSFLFHHSAKLAVTYGILTSNTRGKPVRVVKNVMLCGDCHEFFKYVSVVRIKRKMRDEDVDGKCRNMSACSLTTSYSTKLFLFMVPLVVISAFVFVNIGPKTPTSFLTSLSTTSHLPPSPPLPPAPAPAPSPLPPEILPSLPATSLSTKVESIQDDFNRTIQMNLINVTTTSSNVTSTASLEPKKRRVLSNLEKIEFELQKARASIKAASMDDPVDDPDYVPLGPMYWNAKVFHRSYLEMEKQFKIYVYKEGEPPLFHDGPCKSIYSMEGSFIYEMETDTRFRTNNPDKAHAFYLPFSVVKMVRYVYERNSRDFSPIRNTVRDYINLVGDKYPFWNRSIGADHFILSCHDWGPEASFSHPHLGHNSIRALCNANTSERFKPRKDVSIPEINLRTGSLTGLVGGPSPSSRPILAFFAGGVHGPVRPVLLEHWENKDNDIRVHKYLPRGTSYSDMMRNSKFCICPSGYEVASPRIVEALYSGCVPVLINSGYVPPFSDILNWRSFSVIVSVEDIPNLKTILTAISPRQYLRMYRRVLKVRRHFEVNSPAKRFDVFHMILHSIWVRRLNVRIREV</sequence>
<dbReference type="InterPro" id="IPR036514">
    <property type="entry name" value="SGNH_hydro_sf"/>
</dbReference>
<accession>A0A8S2AID2</accession>
<comment type="similarity">
    <text evidence="2">Belongs to the 'GDSL' lipolytic enzyme family.</text>
</comment>
<dbReference type="InterPro" id="IPR011990">
    <property type="entry name" value="TPR-like_helical_dom_sf"/>
</dbReference>
<feature type="repeat" description="PPR" evidence="4">
    <location>
        <begin position="470"/>
        <end position="504"/>
    </location>
</feature>
<dbReference type="CDD" id="cd01837">
    <property type="entry name" value="SGNH_plant_lipase_like"/>
    <property type="match status" value="1"/>
</dbReference>
<dbReference type="FunFam" id="1.25.40.10:FF:002102">
    <property type="entry name" value="Pentatricopeptide repeat-containing protein103"/>
    <property type="match status" value="1"/>
</dbReference>
<dbReference type="PROSITE" id="PS51375">
    <property type="entry name" value="PPR"/>
    <property type="match status" value="5"/>
</dbReference>
<name>A0A8S2AID2_ARAAE</name>
<feature type="region of interest" description="Disordered" evidence="5">
    <location>
        <begin position="1255"/>
        <end position="1284"/>
    </location>
</feature>
<evidence type="ECO:0000256" key="3">
    <source>
        <dbReference type="ARBA" id="ARBA00022737"/>
    </source>
</evidence>
<dbReference type="PANTHER" id="PTHR47926">
    <property type="entry name" value="PENTATRICOPEPTIDE REPEAT-CONTAINING PROTEIN"/>
    <property type="match status" value="1"/>
</dbReference>
<feature type="repeat" description="PPR" evidence="4">
    <location>
        <begin position="676"/>
        <end position="706"/>
    </location>
</feature>
<dbReference type="GO" id="GO:0008270">
    <property type="term" value="F:zinc ion binding"/>
    <property type="evidence" value="ECO:0007669"/>
    <property type="project" value="InterPro"/>
</dbReference>
<gene>
    <name evidence="8" type="ORF">AARE701A_LOCUS14396</name>
</gene>
<dbReference type="PANTHER" id="PTHR47926:SF512">
    <property type="entry name" value="REPEAT (PPR) SUPERFAMILY PROTEIN, PUTATIVE-RELATED"/>
    <property type="match status" value="1"/>
</dbReference>
<feature type="compositionally biased region" description="Pro residues" evidence="5">
    <location>
        <begin position="1263"/>
        <end position="1283"/>
    </location>
</feature>
<evidence type="ECO:0000256" key="5">
    <source>
        <dbReference type="SAM" id="MobiDB-lite"/>
    </source>
</evidence>
<proteinExistence type="inferred from homology"/>
<evidence type="ECO:0000256" key="2">
    <source>
        <dbReference type="ARBA" id="ARBA00008668"/>
    </source>
</evidence>
<dbReference type="InterPro" id="IPR032867">
    <property type="entry name" value="DYW_dom"/>
</dbReference>
<dbReference type="Pfam" id="PF01535">
    <property type="entry name" value="PPR"/>
    <property type="match status" value="2"/>
</dbReference>
<keyword evidence="3" id="KW-0677">Repeat</keyword>
<evidence type="ECO:0000259" key="7">
    <source>
        <dbReference type="Pfam" id="PF14432"/>
    </source>
</evidence>
<reference evidence="8" key="1">
    <citation type="submission" date="2021-01" db="EMBL/GenBank/DDBJ databases">
        <authorList>
            <person name="Bezrukov I."/>
        </authorList>
    </citation>
    <scope>NUCLEOTIDE SEQUENCE</scope>
</reference>
<dbReference type="GO" id="GO:0009451">
    <property type="term" value="P:RNA modification"/>
    <property type="evidence" value="ECO:0007669"/>
    <property type="project" value="InterPro"/>
</dbReference>
<dbReference type="InterPro" id="IPR008265">
    <property type="entry name" value="Lipase_GDSL_AS"/>
</dbReference>
<dbReference type="InterPro" id="IPR046848">
    <property type="entry name" value="E_motif"/>
</dbReference>
<dbReference type="InterPro" id="IPR035669">
    <property type="entry name" value="SGNH_plant_lipase-like"/>
</dbReference>
<dbReference type="Gene3D" id="3.40.50.1110">
    <property type="entry name" value="SGNH hydrolase"/>
    <property type="match status" value="1"/>
</dbReference>
<feature type="domain" description="Exostosin GT47" evidence="6">
    <location>
        <begin position="1387"/>
        <end position="1667"/>
    </location>
</feature>
<dbReference type="FunFam" id="1.25.40.10:FF:000679">
    <property type="entry name" value="Pentatricopeptide repeat-containing protein At5g03800"/>
    <property type="match status" value="1"/>
</dbReference>
<dbReference type="FunFam" id="1.25.40.10:FF:000073">
    <property type="entry name" value="Pentatricopeptide repeat-containing protein chloroplastic"/>
    <property type="match status" value="1"/>
</dbReference>
<comment type="similarity">
    <text evidence="1">Belongs to the PPR family. PCMP-H subfamily.</text>
</comment>
<dbReference type="Pfam" id="PF03016">
    <property type="entry name" value="Exostosin_GT47"/>
    <property type="match status" value="1"/>
</dbReference>
<feature type="repeat" description="PPR" evidence="4">
    <location>
        <begin position="574"/>
        <end position="604"/>
    </location>
</feature>
<dbReference type="InterPro" id="IPR040911">
    <property type="entry name" value="Exostosin_GT47"/>
</dbReference>
<dbReference type="Pfam" id="PF13041">
    <property type="entry name" value="PPR_2"/>
    <property type="match status" value="4"/>
</dbReference>
<dbReference type="FunFam" id="1.25.40.10:FF:001564">
    <property type="entry name" value="Pentatricopeptide repeat-containing protein103"/>
    <property type="match status" value="1"/>
</dbReference>
<dbReference type="Gene3D" id="1.25.40.10">
    <property type="entry name" value="Tetratricopeptide repeat domain"/>
    <property type="match status" value="6"/>
</dbReference>
<dbReference type="FunFam" id="1.25.40.10:FF:000695">
    <property type="entry name" value="Pentatricopeptide repeat-containing protein At5g03800"/>
    <property type="match status" value="1"/>
</dbReference>
<dbReference type="PROSITE" id="PS01098">
    <property type="entry name" value="LIPASE_GDSL_SER"/>
    <property type="match status" value="1"/>
</dbReference>
<dbReference type="Proteomes" id="UP000682877">
    <property type="component" value="Chromosome 6"/>
</dbReference>
<evidence type="ECO:0000313" key="9">
    <source>
        <dbReference type="Proteomes" id="UP000682877"/>
    </source>
</evidence>
<dbReference type="InterPro" id="IPR046960">
    <property type="entry name" value="PPR_At4g14850-like_plant"/>
</dbReference>
<dbReference type="Pfam" id="PF00657">
    <property type="entry name" value="Lipase_GDSL"/>
    <property type="match status" value="1"/>
</dbReference>
<organism evidence="8 9">
    <name type="scientific">Arabidopsis arenosa</name>
    <name type="common">Sand rock-cress</name>
    <name type="synonym">Cardaminopsis arenosa</name>
    <dbReference type="NCBI Taxonomy" id="38785"/>
    <lineage>
        <taxon>Eukaryota</taxon>
        <taxon>Viridiplantae</taxon>
        <taxon>Streptophyta</taxon>
        <taxon>Embryophyta</taxon>
        <taxon>Tracheophyta</taxon>
        <taxon>Spermatophyta</taxon>
        <taxon>Magnoliopsida</taxon>
        <taxon>eudicotyledons</taxon>
        <taxon>Gunneridae</taxon>
        <taxon>Pentapetalae</taxon>
        <taxon>rosids</taxon>
        <taxon>malvids</taxon>
        <taxon>Brassicales</taxon>
        <taxon>Brassicaceae</taxon>
        <taxon>Camelineae</taxon>
        <taxon>Arabidopsis</taxon>
    </lineage>
</organism>
<dbReference type="Pfam" id="PF14432">
    <property type="entry name" value="DYW_deaminase"/>
    <property type="match status" value="1"/>
</dbReference>
<evidence type="ECO:0000313" key="8">
    <source>
        <dbReference type="EMBL" id="CAE6086045.1"/>
    </source>
</evidence>
<dbReference type="GO" id="GO:0003723">
    <property type="term" value="F:RNA binding"/>
    <property type="evidence" value="ECO:0007669"/>
    <property type="project" value="InterPro"/>
</dbReference>